<comment type="caution">
    <text evidence="1">The sequence shown here is derived from an EMBL/GenBank/DDBJ whole genome shotgun (WGS) entry which is preliminary data.</text>
</comment>
<reference evidence="1 2" key="1">
    <citation type="submission" date="2014-03" db="EMBL/GenBank/DDBJ databases">
        <title>Bradyrhizobium valentinum sp. nov., isolated from effective nodules of Lupinus mariae-josephae, a lupine endemic of basic-lime soils in Eastern Spain.</title>
        <authorList>
            <person name="Duran D."/>
            <person name="Rey L."/>
            <person name="Navarro A."/>
            <person name="Busquets A."/>
            <person name="Imperial J."/>
            <person name="Ruiz-Argueso T."/>
        </authorList>
    </citation>
    <scope>NUCLEOTIDE SEQUENCE [LARGE SCALE GENOMIC DNA]</scope>
    <source>
        <strain evidence="1 2">LmjM3</strain>
    </source>
</reference>
<gene>
    <name evidence="1" type="ORF">CP49_18075</name>
</gene>
<keyword evidence="2" id="KW-1185">Reference proteome</keyword>
<proteinExistence type="predicted"/>
<dbReference type="Proteomes" id="UP000051913">
    <property type="component" value="Unassembled WGS sequence"/>
</dbReference>
<name>A0A0R3LU14_9BRAD</name>
<organism evidence="1 2">
    <name type="scientific">Bradyrhizobium valentinum</name>
    <dbReference type="NCBI Taxonomy" id="1518501"/>
    <lineage>
        <taxon>Bacteria</taxon>
        <taxon>Pseudomonadati</taxon>
        <taxon>Pseudomonadota</taxon>
        <taxon>Alphaproteobacteria</taxon>
        <taxon>Hyphomicrobiales</taxon>
        <taxon>Nitrobacteraceae</taxon>
        <taxon>Bradyrhizobium</taxon>
    </lineage>
</organism>
<dbReference type="AlphaFoldDB" id="A0A0R3LU14"/>
<dbReference type="RefSeq" id="WP_057849574.1">
    <property type="nucleotide sequence ID" value="NZ_LLXX01000038.1"/>
</dbReference>
<sequence>MGLLMTLTREADSATIKVPKAAVVNIEPRPTGPGTRLTLSSGGLADVAEDIATVAALFEAD</sequence>
<dbReference type="EMBL" id="LLXX01000038">
    <property type="protein sequence ID" value="KRR11543.1"/>
    <property type="molecule type" value="Genomic_DNA"/>
</dbReference>
<accession>A0A0R3LU14</accession>
<evidence type="ECO:0000313" key="1">
    <source>
        <dbReference type="EMBL" id="KRR11543.1"/>
    </source>
</evidence>
<protein>
    <submittedName>
        <fullName evidence="1">Uncharacterized protein</fullName>
    </submittedName>
</protein>
<evidence type="ECO:0000313" key="2">
    <source>
        <dbReference type="Proteomes" id="UP000051913"/>
    </source>
</evidence>